<evidence type="ECO:0000313" key="10">
    <source>
        <dbReference type="EMBL" id="EGD94284.1"/>
    </source>
</evidence>
<protein>
    <submittedName>
        <fullName evidence="10">BZIP transcription factor</fullName>
    </submittedName>
</protein>
<dbReference type="GO" id="GO:0000981">
    <property type="term" value="F:DNA-binding transcription factor activity, RNA polymerase II-specific"/>
    <property type="evidence" value="ECO:0007669"/>
    <property type="project" value="InterPro"/>
</dbReference>
<evidence type="ECO:0000256" key="1">
    <source>
        <dbReference type="ARBA" id="ARBA00004123"/>
    </source>
</evidence>
<sequence length="521" mass="57268">MTESTFAVETFSMDSISPSPGAEIPRLTVSPADTTLKFEDVVPEGLPKVDTPKPAEKKPVKKRKSWGQELPTPKTNLPPRKRAKTEDEKEQRRIERVLRNRAAAQISRERKRLEIEKLEGEKLKIEQQNEFLLRRLSQMEAENNRLSQQVAKLASEIQTSKSNPGSPASASASASSTSNISATLAPSTSPTLAPVLFKQENDLLDNIDSIPFTTNPDTTTATTTATTTSSHITSTSSTTLSPADLDHSSAAPSDLTQHPAAVLCDLQCQSEARPWMTSTSATSTYLSFMNMIMFTLPLYQTLTSAAYSTLIRPASLIFHSLKTGSPLNFSPTQISALLPLILWLISVPTRTTNNNNNSSRNSTTRSVFRSRLLSRLLACSPALARPLRDATSRELQLVLSESAMLGSSRSGQSIVQLESRQRWESLVTILFAIDRAGKTGAASSLLSSSLSSSRGKNSGRSLRDRPRKVIGVNKQLLPTKRGSLSSRSRSRRSGCKEYLLRVDLSEWTQYKERYWHLASSA</sequence>
<evidence type="ECO:0000256" key="8">
    <source>
        <dbReference type="SAM" id="MobiDB-lite"/>
    </source>
</evidence>
<dbReference type="InterPro" id="IPR004827">
    <property type="entry name" value="bZIP"/>
</dbReference>
<feature type="compositionally biased region" description="Polar residues" evidence="8">
    <location>
        <begin position="1"/>
        <end position="18"/>
    </location>
</feature>
<dbReference type="GO" id="GO:0006986">
    <property type="term" value="P:response to unfolded protein"/>
    <property type="evidence" value="ECO:0007669"/>
    <property type="project" value="UniProtKB-KW"/>
</dbReference>
<dbReference type="GO" id="GO:0005634">
    <property type="term" value="C:nucleus"/>
    <property type="evidence" value="ECO:0007669"/>
    <property type="project" value="UniProtKB-SubCell"/>
</dbReference>
<feature type="compositionally biased region" description="Basic and acidic residues" evidence="8">
    <location>
        <begin position="84"/>
        <end position="94"/>
    </location>
</feature>
<dbReference type="InterPro" id="IPR044280">
    <property type="entry name" value="Hac1/HY5"/>
</dbReference>
<keyword evidence="3" id="KW-0805">Transcription regulation</keyword>
<keyword evidence="4" id="KW-0238">DNA-binding</keyword>
<dbReference type="EMBL" id="GG698482">
    <property type="protein sequence ID" value="EGD94284.1"/>
    <property type="molecule type" value="Genomic_DNA"/>
</dbReference>
<dbReference type="Pfam" id="PF07716">
    <property type="entry name" value="bZIP_2"/>
    <property type="match status" value="1"/>
</dbReference>
<dbReference type="AlphaFoldDB" id="F2RSI5"/>
<feature type="region of interest" description="Disordered" evidence="8">
    <location>
        <begin position="446"/>
        <end position="465"/>
    </location>
</feature>
<dbReference type="Gene3D" id="1.20.5.170">
    <property type="match status" value="1"/>
</dbReference>
<keyword evidence="5" id="KW-0804">Transcription</keyword>
<dbReference type="GO" id="GO:0003677">
    <property type="term" value="F:DNA binding"/>
    <property type="evidence" value="ECO:0007669"/>
    <property type="project" value="UniProtKB-KW"/>
</dbReference>
<evidence type="ECO:0000259" key="9">
    <source>
        <dbReference type="PROSITE" id="PS50217"/>
    </source>
</evidence>
<name>F2RSI5_TRIT1</name>
<keyword evidence="7" id="KW-0539">Nucleus</keyword>
<evidence type="ECO:0000256" key="7">
    <source>
        <dbReference type="ARBA" id="ARBA00023242"/>
    </source>
</evidence>
<feature type="compositionally biased region" description="Low complexity" evidence="8">
    <location>
        <begin position="213"/>
        <end position="241"/>
    </location>
</feature>
<dbReference type="SMART" id="SM00338">
    <property type="entry name" value="BRLZ"/>
    <property type="match status" value="1"/>
</dbReference>
<evidence type="ECO:0000256" key="3">
    <source>
        <dbReference type="ARBA" id="ARBA00023015"/>
    </source>
</evidence>
<feature type="region of interest" description="Disordered" evidence="8">
    <location>
        <begin position="1"/>
        <end position="27"/>
    </location>
</feature>
<dbReference type="PANTHER" id="PTHR46714">
    <property type="entry name" value="TRANSCRIPTIONAL ACTIVATOR HAC1"/>
    <property type="match status" value="1"/>
</dbReference>
<organism evidence="10 11">
    <name type="scientific">Trichophyton tonsurans (strain CBS 112818)</name>
    <name type="common">Scalp ringworm fungus</name>
    <dbReference type="NCBI Taxonomy" id="647933"/>
    <lineage>
        <taxon>Eukaryota</taxon>
        <taxon>Fungi</taxon>
        <taxon>Dikarya</taxon>
        <taxon>Ascomycota</taxon>
        <taxon>Pezizomycotina</taxon>
        <taxon>Eurotiomycetes</taxon>
        <taxon>Eurotiomycetidae</taxon>
        <taxon>Onygenales</taxon>
        <taxon>Arthrodermataceae</taxon>
        <taxon>Trichophyton</taxon>
    </lineage>
</organism>
<evidence type="ECO:0000256" key="4">
    <source>
        <dbReference type="ARBA" id="ARBA00023125"/>
    </source>
</evidence>
<accession>F2RSI5</accession>
<dbReference type="InterPro" id="IPR046347">
    <property type="entry name" value="bZIP_sf"/>
</dbReference>
<comment type="similarity">
    <text evidence="2">Belongs to the bZIP family.</text>
</comment>
<dbReference type="GO" id="GO:0045944">
    <property type="term" value="P:positive regulation of transcription by RNA polymerase II"/>
    <property type="evidence" value="ECO:0007669"/>
    <property type="project" value="InterPro"/>
</dbReference>
<keyword evidence="11" id="KW-1185">Reference proteome</keyword>
<proteinExistence type="inferred from homology"/>
<dbReference type="FunFam" id="1.20.5.170:FF:000101">
    <property type="entry name" value="BZIP transcription factor HacA"/>
    <property type="match status" value="1"/>
</dbReference>
<dbReference type="Proteomes" id="UP000009172">
    <property type="component" value="Unassembled WGS sequence"/>
</dbReference>
<reference evidence="11" key="1">
    <citation type="journal article" date="2012" name="MBio">
        <title>Comparative genome analysis of Trichophyton rubrum and related dermatophytes reveals candidate genes involved in infection.</title>
        <authorList>
            <person name="Martinez D.A."/>
            <person name="Oliver B.G."/>
            <person name="Graeser Y."/>
            <person name="Goldberg J.M."/>
            <person name="Li W."/>
            <person name="Martinez-Rossi N.M."/>
            <person name="Monod M."/>
            <person name="Shelest E."/>
            <person name="Barton R.C."/>
            <person name="Birch E."/>
            <person name="Brakhage A.A."/>
            <person name="Chen Z."/>
            <person name="Gurr S.J."/>
            <person name="Heiman D."/>
            <person name="Heitman J."/>
            <person name="Kosti I."/>
            <person name="Rossi A."/>
            <person name="Saif S."/>
            <person name="Samalova M."/>
            <person name="Saunders C.W."/>
            <person name="Shea T."/>
            <person name="Summerbell R.C."/>
            <person name="Xu J."/>
            <person name="Young S."/>
            <person name="Zeng Q."/>
            <person name="Birren B.W."/>
            <person name="Cuomo C.A."/>
            <person name="White T.C."/>
        </authorList>
    </citation>
    <scope>NUCLEOTIDE SEQUENCE [LARGE SCALE GENOMIC DNA]</scope>
    <source>
        <strain evidence="11">CBS 112818</strain>
    </source>
</reference>
<evidence type="ECO:0000256" key="5">
    <source>
        <dbReference type="ARBA" id="ARBA00023163"/>
    </source>
</evidence>
<dbReference type="SUPFAM" id="SSF57959">
    <property type="entry name" value="Leucine zipper domain"/>
    <property type="match status" value="1"/>
</dbReference>
<dbReference type="PANTHER" id="PTHR46714:SF6">
    <property type="entry name" value="TRANSCRIPTIONAL ACTIVATOR HAC1"/>
    <property type="match status" value="1"/>
</dbReference>
<evidence type="ECO:0000313" key="11">
    <source>
        <dbReference type="Proteomes" id="UP000009172"/>
    </source>
</evidence>
<comment type="subcellular location">
    <subcellularLocation>
        <location evidence="1">Nucleus</location>
    </subcellularLocation>
</comment>
<dbReference type="HOGENOM" id="CLU_033931_0_0_1"/>
<dbReference type="PROSITE" id="PS50217">
    <property type="entry name" value="BZIP"/>
    <property type="match status" value="1"/>
</dbReference>
<dbReference type="OrthoDB" id="674948at2759"/>
<evidence type="ECO:0000256" key="2">
    <source>
        <dbReference type="ARBA" id="ARBA00007163"/>
    </source>
</evidence>
<keyword evidence="6" id="KW-0834">Unfolded protein response</keyword>
<feature type="region of interest" description="Disordered" evidence="8">
    <location>
        <begin position="41"/>
        <end position="94"/>
    </location>
</feature>
<gene>
    <name evidence="10" type="ORF">TESG_01805</name>
</gene>
<feature type="region of interest" description="Disordered" evidence="8">
    <location>
        <begin position="208"/>
        <end position="253"/>
    </location>
</feature>
<feature type="domain" description="BZIP" evidence="9">
    <location>
        <begin position="90"/>
        <end position="153"/>
    </location>
</feature>
<evidence type="ECO:0000256" key="6">
    <source>
        <dbReference type="ARBA" id="ARBA00023230"/>
    </source>
</evidence>